<evidence type="ECO:0000256" key="1">
    <source>
        <dbReference type="ARBA" id="ARBA00007626"/>
    </source>
</evidence>
<dbReference type="Pfam" id="PF17177">
    <property type="entry name" value="PPR_long"/>
    <property type="match status" value="1"/>
</dbReference>
<dbReference type="InterPro" id="IPR011990">
    <property type="entry name" value="TPR-like_helical_dom_sf"/>
</dbReference>
<evidence type="ECO:0000259" key="5">
    <source>
        <dbReference type="Pfam" id="PF17177"/>
    </source>
</evidence>
<comment type="caution">
    <text evidence="6">The sequence shown here is derived from an EMBL/GenBank/DDBJ whole genome shotgun (WGS) entry which is preliminary data.</text>
</comment>
<evidence type="ECO:0000313" key="6">
    <source>
        <dbReference type="EMBL" id="CAD7702751.1"/>
    </source>
</evidence>
<feature type="repeat" description="PPR" evidence="3">
    <location>
        <begin position="316"/>
        <end position="350"/>
    </location>
</feature>
<accession>A0A8S1JBB0</accession>
<evidence type="ECO:0000256" key="4">
    <source>
        <dbReference type="SAM" id="MobiDB-lite"/>
    </source>
</evidence>
<feature type="repeat" description="PPR" evidence="3">
    <location>
        <begin position="139"/>
        <end position="169"/>
    </location>
</feature>
<sequence>MVSAPARGGKCRKKGGAPFAKSGVPAGWGQGGRGGGRQGGPGAGRQGRRAGEFWGPEFIPAMAGVSVPSAAWDMETLKAAIIHAKAGTGKVEEAISQCTFRPREQAFTTLIDLCGKMRDWRKAKEVFSAMKGVRSVRPNKYTYSALISACSSSGEWDQALGVFEDMKRAAKSDPSCKPNQVTFGALIAACERGGKFDMALRVYEEMLDAGIVPDQATFTSVLGACEGSHQWDRAEAILDQMHCRGLTGPPGLYCELIQNAKGWDKAVELFLTMQAVGCDVDPHTCRALMAALEAGSRWAMGLDLLRSMQEAGIPIDLDTYNSALKALARVGRVDEVAEVVGQIRAAMLEPDETTREWVELACRVRGDAGRAHELLAQVRGPKL</sequence>
<keyword evidence="7" id="KW-1185">Reference proteome</keyword>
<dbReference type="NCBIfam" id="TIGR00756">
    <property type="entry name" value="PPR"/>
    <property type="match status" value="4"/>
</dbReference>
<organism evidence="6 7">
    <name type="scientific">Ostreobium quekettii</name>
    <dbReference type="NCBI Taxonomy" id="121088"/>
    <lineage>
        <taxon>Eukaryota</taxon>
        <taxon>Viridiplantae</taxon>
        <taxon>Chlorophyta</taxon>
        <taxon>core chlorophytes</taxon>
        <taxon>Ulvophyceae</taxon>
        <taxon>TCBD clade</taxon>
        <taxon>Bryopsidales</taxon>
        <taxon>Ostreobineae</taxon>
        <taxon>Ostreobiaceae</taxon>
        <taxon>Ostreobium</taxon>
    </lineage>
</organism>
<dbReference type="PROSITE" id="PS51375">
    <property type="entry name" value="PPR"/>
    <property type="match status" value="4"/>
</dbReference>
<proteinExistence type="inferred from homology"/>
<keyword evidence="2" id="KW-0677">Repeat</keyword>
<dbReference type="EMBL" id="CAJHUC010001934">
    <property type="protein sequence ID" value="CAD7702751.1"/>
    <property type="molecule type" value="Genomic_DNA"/>
</dbReference>
<dbReference type="PANTHER" id="PTHR47447">
    <property type="entry name" value="OS03G0856100 PROTEIN"/>
    <property type="match status" value="1"/>
</dbReference>
<evidence type="ECO:0000256" key="3">
    <source>
        <dbReference type="PROSITE-ProRule" id="PRU00708"/>
    </source>
</evidence>
<evidence type="ECO:0000256" key="2">
    <source>
        <dbReference type="ARBA" id="ARBA00022737"/>
    </source>
</evidence>
<protein>
    <recommendedName>
        <fullName evidence="5">PROP1-like PPR domain-containing protein</fullName>
    </recommendedName>
</protein>
<comment type="similarity">
    <text evidence="1">Belongs to the PPR family. P subfamily.</text>
</comment>
<gene>
    <name evidence="6" type="ORF">OSTQU699_LOCUS8108</name>
</gene>
<dbReference type="Proteomes" id="UP000708148">
    <property type="component" value="Unassembled WGS sequence"/>
</dbReference>
<dbReference type="Gene3D" id="1.25.40.10">
    <property type="entry name" value="Tetratricopeptide repeat domain"/>
    <property type="match status" value="2"/>
</dbReference>
<evidence type="ECO:0000313" key="7">
    <source>
        <dbReference type="Proteomes" id="UP000708148"/>
    </source>
</evidence>
<feature type="repeat" description="PPR" evidence="3">
    <location>
        <begin position="179"/>
        <end position="213"/>
    </location>
</feature>
<dbReference type="Pfam" id="PF13812">
    <property type="entry name" value="PPR_3"/>
    <property type="match status" value="1"/>
</dbReference>
<feature type="repeat" description="PPR" evidence="3">
    <location>
        <begin position="214"/>
        <end position="248"/>
    </location>
</feature>
<dbReference type="PANTHER" id="PTHR47447:SF17">
    <property type="entry name" value="OS12G0638900 PROTEIN"/>
    <property type="match status" value="1"/>
</dbReference>
<name>A0A8S1JBB0_9CHLO</name>
<feature type="compositionally biased region" description="Gly residues" evidence="4">
    <location>
        <begin position="26"/>
        <end position="45"/>
    </location>
</feature>
<dbReference type="InterPro" id="IPR002885">
    <property type="entry name" value="PPR_rpt"/>
</dbReference>
<dbReference type="OrthoDB" id="424777at2759"/>
<dbReference type="AlphaFoldDB" id="A0A8S1JBB0"/>
<dbReference type="InterPro" id="IPR033443">
    <property type="entry name" value="PROP1-like_PPR_dom"/>
</dbReference>
<reference evidence="6" key="1">
    <citation type="submission" date="2020-12" db="EMBL/GenBank/DDBJ databases">
        <authorList>
            <person name="Iha C."/>
        </authorList>
    </citation>
    <scope>NUCLEOTIDE SEQUENCE</scope>
</reference>
<feature type="domain" description="PROP1-like PPR" evidence="5">
    <location>
        <begin position="104"/>
        <end position="246"/>
    </location>
</feature>
<feature type="region of interest" description="Disordered" evidence="4">
    <location>
        <begin position="1"/>
        <end position="50"/>
    </location>
</feature>